<keyword evidence="3" id="KW-0614">Plasmid</keyword>
<comment type="similarity">
    <text evidence="1">Belongs to the ParA family.</text>
</comment>
<evidence type="ECO:0000313" key="4">
    <source>
        <dbReference type="Proteomes" id="UP000001260"/>
    </source>
</evidence>
<organism evidence="3 4">
    <name type="scientific">Chlamydia felis (strain Fe/C-56)</name>
    <name type="common">Chlamydophila felis</name>
    <dbReference type="NCBI Taxonomy" id="264202"/>
    <lineage>
        <taxon>Bacteria</taxon>
        <taxon>Pseudomonadati</taxon>
        <taxon>Chlamydiota</taxon>
        <taxon>Chlamydiia</taxon>
        <taxon>Chlamydiales</taxon>
        <taxon>Chlamydiaceae</taxon>
        <taxon>Chlamydia/Chlamydophila group</taxon>
        <taxon>Chlamydia</taxon>
    </lineage>
</organism>
<dbReference type="InterPro" id="IPR025669">
    <property type="entry name" value="AAA_dom"/>
</dbReference>
<accession>Q252K4</accession>
<dbReference type="Proteomes" id="UP000001260">
    <property type="component" value="Plasmid pCfe1"/>
</dbReference>
<reference evidence="3 4" key="1">
    <citation type="journal article" date="2006" name="DNA Res.">
        <title>Genome sequence of the cat pathogen, Chlamydophila felis.</title>
        <authorList>
            <person name="Azuma Y."/>
            <person name="Hirakawa H."/>
            <person name="Yamashita A."/>
            <person name="Cai Y."/>
            <person name="Rahman M.A."/>
            <person name="Suzuki H."/>
            <person name="Mitaku S."/>
            <person name="Toh H."/>
            <person name="Goto S."/>
            <person name="Murakami T."/>
            <person name="Sugi K."/>
            <person name="Hayashi H."/>
            <person name="Fukushi H."/>
            <person name="Hattori M."/>
            <person name="Kuhara S."/>
            <person name="Shirai M."/>
        </authorList>
    </citation>
    <scope>NUCLEOTIDE SEQUENCE [LARGE SCALE GENOMIC DNA]</scope>
    <source>
        <strain evidence="3 4">Fe/C-56</strain>
    </source>
</reference>
<gene>
    <name evidence="3" type="ordered locus">pCF07</name>
</gene>
<evidence type="ECO:0000313" key="3">
    <source>
        <dbReference type="EMBL" id="BAE81784.1"/>
    </source>
</evidence>
<name>Q252K4_CHLFF</name>
<dbReference type="AlphaFoldDB" id="Q252K4"/>
<sequence length="269" mass="29977">MNIYSNVGVNVETLAFCSFKGGTGKTTLSFNVGSNLAQISKKRVLLVDLDPQANLTTSLGVQIHEEYSLNEVLRNSNEIARAIHKTKIENLDIIPSSVLVEDFRGLNKDASLSVNHLHLALQEIQNQYDICILDTPPSLGILTQEAFLASQYLVVCLTPEPFSILGLQKIKEFCSTIANDLDVLGIVFSFWDERNSTNSTYIGIIETIYEGKILSSKVRRDITVSRSLLKEAPVINVYPNSRAAQDILNLTKEIENKLFFNNKLVQETL</sequence>
<dbReference type="KEGG" id="cfe:BAE81784.1"/>
<dbReference type="PANTHER" id="PTHR13696">
    <property type="entry name" value="P-LOOP CONTAINING NUCLEOSIDE TRIPHOSPHATE HYDROLASE"/>
    <property type="match status" value="1"/>
</dbReference>
<dbReference type="eggNOG" id="COG1192">
    <property type="taxonomic scope" value="Bacteria"/>
</dbReference>
<dbReference type="Gene3D" id="3.40.50.300">
    <property type="entry name" value="P-loop containing nucleotide triphosphate hydrolases"/>
    <property type="match status" value="1"/>
</dbReference>
<dbReference type="Pfam" id="PF13614">
    <property type="entry name" value="AAA_31"/>
    <property type="match status" value="1"/>
</dbReference>
<dbReference type="HOGENOM" id="CLU_037612_4_0_0"/>
<dbReference type="SUPFAM" id="SSF52540">
    <property type="entry name" value="P-loop containing nucleoside triphosphate hydrolases"/>
    <property type="match status" value="1"/>
</dbReference>
<evidence type="ECO:0000256" key="1">
    <source>
        <dbReference type="ARBA" id="ARBA00006976"/>
    </source>
</evidence>
<dbReference type="InterPro" id="IPR027417">
    <property type="entry name" value="P-loop_NTPase"/>
</dbReference>
<evidence type="ECO:0000259" key="2">
    <source>
        <dbReference type="Pfam" id="PF13614"/>
    </source>
</evidence>
<dbReference type="EMBL" id="AP006862">
    <property type="protein sequence ID" value="BAE81784.1"/>
    <property type="molecule type" value="Genomic_DNA"/>
</dbReference>
<protein>
    <submittedName>
        <fullName evidence="3">ParA family protein</fullName>
    </submittedName>
</protein>
<keyword evidence="4" id="KW-1185">Reference proteome</keyword>
<dbReference type="CDD" id="cd02042">
    <property type="entry name" value="ParAB_family"/>
    <property type="match status" value="1"/>
</dbReference>
<dbReference type="PANTHER" id="PTHR13696:SF52">
    <property type="entry name" value="PARA FAMILY PROTEIN CT_582"/>
    <property type="match status" value="1"/>
</dbReference>
<geneLocation type="plasmid" evidence="3 4">
    <name>pCfe1</name>
</geneLocation>
<dbReference type="InterPro" id="IPR050678">
    <property type="entry name" value="DNA_Partitioning_ATPase"/>
</dbReference>
<feature type="domain" description="AAA" evidence="2">
    <location>
        <begin position="12"/>
        <end position="179"/>
    </location>
</feature>
<proteinExistence type="inferred from homology"/>